<feature type="transmembrane region" description="Helical" evidence="5">
    <location>
        <begin position="67"/>
        <end position="87"/>
    </location>
</feature>
<dbReference type="InterPro" id="IPR003510">
    <property type="entry name" value="Fumarate_red_C"/>
</dbReference>
<feature type="transmembrane region" description="Helical" evidence="5">
    <location>
        <begin position="25"/>
        <end position="47"/>
    </location>
</feature>
<dbReference type="InterPro" id="IPR034804">
    <property type="entry name" value="SQR/QFR_C/D"/>
</dbReference>
<dbReference type="PIRSF" id="PIRSF000180">
    <property type="entry name" value="FrdC"/>
    <property type="match status" value="1"/>
</dbReference>
<accession>A0ABQ6DX38</accession>
<dbReference type="EMBL" id="BSPQ01000001">
    <property type="protein sequence ID" value="GLS89558.1"/>
    <property type="molecule type" value="Genomic_DNA"/>
</dbReference>
<evidence type="ECO:0000313" key="6">
    <source>
        <dbReference type="EMBL" id="GLS89558.1"/>
    </source>
</evidence>
<name>A0ABQ6DX38_9GAMM</name>
<dbReference type="RefSeq" id="WP_284202671.1">
    <property type="nucleotide sequence ID" value="NZ_BSPQ01000001.1"/>
</dbReference>
<dbReference type="Gene3D" id="1.20.1300.10">
    <property type="entry name" value="Fumarate reductase/succinate dehydrogenase, transmembrane subunit"/>
    <property type="match status" value="1"/>
</dbReference>
<dbReference type="SUPFAM" id="SSF81343">
    <property type="entry name" value="Fumarate reductase respiratory complex transmembrane subunits"/>
    <property type="match status" value="1"/>
</dbReference>
<evidence type="ECO:0000256" key="4">
    <source>
        <dbReference type="ARBA" id="ARBA00023136"/>
    </source>
</evidence>
<dbReference type="Pfam" id="PF02300">
    <property type="entry name" value="Fumarate_red_C"/>
    <property type="match status" value="1"/>
</dbReference>
<keyword evidence="7" id="KW-1185">Reference proteome</keyword>
<gene>
    <name evidence="6" type="ORF">GCM10007916_06250</name>
</gene>
<keyword evidence="3 5" id="KW-1133">Transmembrane helix</keyword>
<organism evidence="6 7">
    <name type="scientific">Psychromonas marina</name>
    <dbReference type="NCBI Taxonomy" id="88364"/>
    <lineage>
        <taxon>Bacteria</taxon>
        <taxon>Pseudomonadati</taxon>
        <taxon>Pseudomonadota</taxon>
        <taxon>Gammaproteobacteria</taxon>
        <taxon>Alteromonadales</taxon>
        <taxon>Psychromonadaceae</taxon>
        <taxon>Psychromonas</taxon>
    </lineage>
</organism>
<protein>
    <submittedName>
        <fullName evidence="6">Fumarate reductase subunit C</fullName>
    </submittedName>
</protein>
<keyword evidence="2 5" id="KW-0812">Transmembrane</keyword>
<comment type="caution">
    <text evidence="6">The sequence shown here is derived from an EMBL/GenBank/DDBJ whole genome shotgun (WGS) entry which is preliminary data.</text>
</comment>
<sequence>MSKRKPYTRELPTDWWMKQLFYTKYMLREGSSVLISIYSLILAWGVLRLSQGEVAFNGWLEALQNPFAILLHLIALVFALYHTITWFSLAPKAVDLWIKGKRLDDKVIISGHYAAFIVATVLCLLIITL</sequence>
<dbReference type="Proteomes" id="UP001157353">
    <property type="component" value="Unassembled WGS sequence"/>
</dbReference>
<evidence type="ECO:0000313" key="7">
    <source>
        <dbReference type="Proteomes" id="UP001157353"/>
    </source>
</evidence>
<keyword evidence="1" id="KW-1003">Cell membrane</keyword>
<evidence type="ECO:0000256" key="5">
    <source>
        <dbReference type="SAM" id="Phobius"/>
    </source>
</evidence>
<evidence type="ECO:0000256" key="1">
    <source>
        <dbReference type="ARBA" id="ARBA00022475"/>
    </source>
</evidence>
<evidence type="ECO:0000256" key="3">
    <source>
        <dbReference type="ARBA" id="ARBA00022989"/>
    </source>
</evidence>
<feature type="transmembrane region" description="Helical" evidence="5">
    <location>
        <begin position="107"/>
        <end position="127"/>
    </location>
</feature>
<reference evidence="7" key="1">
    <citation type="journal article" date="2019" name="Int. J. Syst. Evol. Microbiol.">
        <title>The Global Catalogue of Microorganisms (GCM) 10K type strain sequencing project: providing services to taxonomists for standard genome sequencing and annotation.</title>
        <authorList>
            <consortium name="The Broad Institute Genomics Platform"/>
            <consortium name="The Broad Institute Genome Sequencing Center for Infectious Disease"/>
            <person name="Wu L."/>
            <person name="Ma J."/>
        </authorList>
    </citation>
    <scope>NUCLEOTIDE SEQUENCE [LARGE SCALE GENOMIC DNA]</scope>
    <source>
        <strain evidence="7">NBRC 103166</strain>
    </source>
</reference>
<keyword evidence="4 5" id="KW-0472">Membrane</keyword>
<evidence type="ECO:0000256" key="2">
    <source>
        <dbReference type="ARBA" id="ARBA00022692"/>
    </source>
</evidence>
<proteinExistence type="predicted"/>